<keyword evidence="2" id="KW-0812">Transmembrane</keyword>
<proteinExistence type="predicted"/>
<dbReference type="PROSITE" id="PS50112">
    <property type="entry name" value="PAS"/>
    <property type="match status" value="1"/>
</dbReference>
<gene>
    <name evidence="6" type="ORF">CBP12_04695</name>
</gene>
<evidence type="ECO:0000259" key="5">
    <source>
        <dbReference type="PROSITE" id="PS50887"/>
    </source>
</evidence>
<dbReference type="PANTHER" id="PTHR46663:SF3">
    <property type="entry name" value="SLL0267 PROTEIN"/>
    <property type="match status" value="1"/>
</dbReference>
<protein>
    <recommendedName>
        <fullName evidence="8">Diguanylate cyclase</fullName>
    </recommendedName>
</protein>
<evidence type="ECO:0000259" key="4">
    <source>
        <dbReference type="PROSITE" id="PS50113"/>
    </source>
</evidence>
<dbReference type="InterPro" id="IPR035965">
    <property type="entry name" value="PAS-like_dom_sf"/>
</dbReference>
<dbReference type="Gene3D" id="3.30.450.20">
    <property type="entry name" value="PAS domain"/>
    <property type="match status" value="1"/>
</dbReference>
<dbReference type="GO" id="GO:0003824">
    <property type="term" value="F:catalytic activity"/>
    <property type="evidence" value="ECO:0007669"/>
    <property type="project" value="UniProtKB-ARBA"/>
</dbReference>
<evidence type="ECO:0000313" key="7">
    <source>
        <dbReference type="Proteomes" id="UP000243793"/>
    </source>
</evidence>
<dbReference type="InterPro" id="IPR052163">
    <property type="entry name" value="DGC-Regulatory_Protein"/>
</dbReference>
<dbReference type="FunFam" id="3.30.70.270:FF:000001">
    <property type="entry name" value="Diguanylate cyclase domain protein"/>
    <property type="match status" value="1"/>
</dbReference>
<name>A0A1Y0CW16_9GAMM</name>
<dbReference type="Proteomes" id="UP000243793">
    <property type="component" value="Chromosome"/>
</dbReference>
<dbReference type="InterPro" id="IPR029787">
    <property type="entry name" value="Nucleotide_cyclase"/>
</dbReference>
<dbReference type="RefSeq" id="WP_086963406.1">
    <property type="nucleotide sequence ID" value="NZ_CP021376.1"/>
</dbReference>
<dbReference type="OrthoDB" id="9812260at2"/>
<keyword evidence="7" id="KW-1185">Reference proteome</keyword>
<evidence type="ECO:0000313" key="6">
    <source>
        <dbReference type="EMBL" id="ART79533.1"/>
    </source>
</evidence>
<dbReference type="AlphaFoldDB" id="A0A1Y0CW16"/>
<accession>A0A1Y0CW16</accession>
<feature type="transmembrane region" description="Helical" evidence="2">
    <location>
        <begin position="12"/>
        <end position="35"/>
    </location>
</feature>
<sequence length="344" mass="38786">MMDHNLIALSTWLGLTAPLASILLVLTLALIGCMVRLRQTNKAQRQQLSLIQQLQENTDSFRYLVETAHEGIAVVQNHRLVYLNPRLCEMSGYTEEELKALPSFIPLVDPSVRDIMLANYQRRLAGEPTPQRYESLFVRKDGTSYPIELSGVAIVWRGEAATLNMLTDISERKAAEEKMHYLAHHDSLTGLPNRAALQERLQHAITLAQRNQQPLAVLFIDLNGFKQINDTFGHEVGDALLQQVAHRIQPLFRESDTFARMGGDEFILLLTQVTDAQSISQSMQRIEEAMAAPFIIQGQHLHCYVSQGAALYPEDGETVQVLLSHADHNMYASKRHYYQKQGSA</sequence>
<comment type="cofactor">
    <cofactor evidence="1">
        <name>Mg(2+)</name>
        <dbReference type="ChEBI" id="CHEBI:18420"/>
    </cofactor>
</comment>
<dbReference type="PROSITE" id="PS50113">
    <property type="entry name" value="PAC"/>
    <property type="match status" value="1"/>
</dbReference>
<dbReference type="PANTHER" id="PTHR46663">
    <property type="entry name" value="DIGUANYLATE CYCLASE DGCT-RELATED"/>
    <property type="match status" value="1"/>
</dbReference>
<evidence type="ECO:0000259" key="3">
    <source>
        <dbReference type="PROSITE" id="PS50112"/>
    </source>
</evidence>
<dbReference type="Pfam" id="PF13426">
    <property type="entry name" value="PAS_9"/>
    <property type="match status" value="1"/>
</dbReference>
<dbReference type="CDD" id="cd00130">
    <property type="entry name" value="PAS"/>
    <property type="match status" value="1"/>
</dbReference>
<evidence type="ECO:0000256" key="2">
    <source>
        <dbReference type="SAM" id="Phobius"/>
    </source>
</evidence>
<dbReference type="CDD" id="cd01949">
    <property type="entry name" value="GGDEF"/>
    <property type="match status" value="1"/>
</dbReference>
<dbReference type="InterPro" id="IPR000160">
    <property type="entry name" value="GGDEF_dom"/>
</dbReference>
<dbReference type="Gene3D" id="3.30.70.270">
    <property type="match status" value="1"/>
</dbReference>
<dbReference type="SUPFAM" id="SSF55785">
    <property type="entry name" value="PYP-like sensor domain (PAS domain)"/>
    <property type="match status" value="1"/>
</dbReference>
<dbReference type="SMART" id="SM00267">
    <property type="entry name" value="GGDEF"/>
    <property type="match status" value="1"/>
</dbReference>
<dbReference type="EMBL" id="CP021376">
    <property type="protein sequence ID" value="ART79533.1"/>
    <property type="molecule type" value="Genomic_DNA"/>
</dbReference>
<dbReference type="PROSITE" id="PS50887">
    <property type="entry name" value="GGDEF"/>
    <property type="match status" value="1"/>
</dbReference>
<dbReference type="SMART" id="SM00091">
    <property type="entry name" value="PAS"/>
    <property type="match status" value="1"/>
</dbReference>
<dbReference type="InterPro" id="IPR000014">
    <property type="entry name" value="PAS"/>
</dbReference>
<dbReference type="KEGG" id="ocm:CBP12_04695"/>
<dbReference type="NCBIfam" id="TIGR00229">
    <property type="entry name" value="sensory_box"/>
    <property type="match status" value="1"/>
</dbReference>
<dbReference type="Pfam" id="PF00990">
    <property type="entry name" value="GGDEF"/>
    <property type="match status" value="1"/>
</dbReference>
<keyword evidence="2" id="KW-0472">Membrane</keyword>
<dbReference type="SUPFAM" id="SSF55073">
    <property type="entry name" value="Nucleotide cyclase"/>
    <property type="match status" value="1"/>
</dbReference>
<dbReference type="InterPro" id="IPR000700">
    <property type="entry name" value="PAS-assoc_C"/>
</dbReference>
<dbReference type="InterPro" id="IPR043128">
    <property type="entry name" value="Rev_trsase/Diguanyl_cyclase"/>
</dbReference>
<evidence type="ECO:0000256" key="1">
    <source>
        <dbReference type="ARBA" id="ARBA00001946"/>
    </source>
</evidence>
<reference evidence="7" key="1">
    <citation type="submission" date="2017-05" db="EMBL/GenBank/DDBJ databases">
        <authorList>
            <person name="Sung H."/>
        </authorList>
    </citation>
    <scope>NUCLEOTIDE SEQUENCE [LARGE SCALE GENOMIC DNA]</scope>
    <source>
        <strain evidence="7">AMac2203</strain>
    </source>
</reference>
<feature type="domain" description="PAC" evidence="4">
    <location>
        <begin position="131"/>
        <end position="181"/>
    </location>
</feature>
<feature type="domain" description="GGDEF" evidence="5">
    <location>
        <begin position="213"/>
        <end position="344"/>
    </location>
</feature>
<evidence type="ECO:0008006" key="8">
    <source>
        <dbReference type="Google" id="ProtNLM"/>
    </source>
</evidence>
<dbReference type="NCBIfam" id="TIGR00254">
    <property type="entry name" value="GGDEF"/>
    <property type="match status" value="1"/>
</dbReference>
<organism evidence="6 7">
    <name type="scientific">Oceanisphaera avium</name>
    <dbReference type="NCBI Taxonomy" id="1903694"/>
    <lineage>
        <taxon>Bacteria</taxon>
        <taxon>Pseudomonadati</taxon>
        <taxon>Pseudomonadota</taxon>
        <taxon>Gammaproteobacteria</taxon>
        <taxon>Aeromonadales</taxon>
        <taxon>Aeromonadaceae</taxon>
        <taxon>Oceanisphaera</taxon>
    </lineage>
</organism>
<feature type="domain" description="PAS" evidence="3">
    <location>
        <begin position="79"/>
        <end position="127"/>
    </location>
</feature>
<keyword evidence="2" id="KW-1133">Transmembrane helix</keyword>